<evidence type="ECO:0000259" key="2">
    <source>
        <dbReference type="Pfam" id="PF00149"/>
    </source>
</evidence>
<protein>
    <submittedName>
        <fullName evidence="3">Metallophosphoesterase</fullName>
    </submittedName>
</protein>
<feature type="transmembrane region" description="Helical" evidence="1">
    <location>
        <begin position="69"/>
        <end position="93"/>
    </location>
</feature>
<keyword evidence="1" id="KW-1133">Transmembrane helix</keyword>
<dbReference type="Gene3D" id="3.60.21.10">
    <property type="match status" value="1"/>
</dbReference>
<reference evidence="3 4" key="1">
    <citation type="submission" date="2020-10" db="EMBL/GenBank/DDBJ databases">
        <title>Genome Sequencing of Rodentibacter spp. strain DSM111151.</title>
        <authorList>
            <person name="Benga L."/>
            <person name="Lautwein T."/>
        </authorList>
    </citation>
    <scope>NUCLEOTIDE SEQUENCE [LARGE SCALE GENOMIC DNA]</scope>
    <source>
        <strain evidence="3 4">DSM 111151</strain>
    </source>
</reference>
<keyword evidence="4" id="KW-1185">Reference proteome</keyword>
<name>A0ABX6V0U4_9PAST</name>
<dbReference type="InterPro" id="IPR004843">
    <property type="entry name" value="Calcineurin-like_PHP"/>
</dbReference>
<sequence>METRYYIIFAAVILGLQLFIFIFNRTLHWLSAEKLSARGKKYLALITFGIPNLLWIDQALQLVSTARTIAFILALLLFSAFISFAIVLIHCLFRKTKFIAQIDRTLRLTYPFLFAGLIGLSVYNAYTPKVTHYEITLDKPMKSLRIGVASDLHLGKFFGGKELDKLAQIMDEQKVDLILLPGDIMDDNVNAYLAENMRPHLEKLRAPMGVYATLGNHDFFGYQNEITEEIQRAGIFVLKDQITTINNELVLIGRNDDLDKSRPTTEELLKQADLNLPIIVLDHRPSEVEVHSTLPFDLQVSGHTHKGQIFPANIITALTYRIDYGLEKIGKPYFMVTSGYGFWGIPMRLGSQSEVVIIDMKGNQ</sequence>
<evidence type="ECO:0000313" key="3">
    <source>
        <dbReference type="EMBL" id="QPB43654.1"/>
    </source>
</evidence>
<keyword evidence="1" id="KW-0812">Transmembrane</keyword>
<accession>A0ABX6V0U4</accession>
<gene>
    <name evidence="3" type="ORF">IHV77_03290</name>
</gene>
<dbReference type="InterPro" id="IPR051158">
    <property type="entry name" value="Metallophosphoesterase_sf"/>
</dbReference>
<feature type="domain" description="Calcineurin-like phosphoesterase" evidence="2">
    <location>
        <begin position="144"/>
        <end position="306"/>
    </location>
</feature>
<dbReference type="CDD" id="cd07385">
    <property type="entry name" value="MPP_YkuE_C"/>
    <property type="match status" value="1"/>
</dbReference>
<dbReference type="PANTHER" id="PTHR31302:SF0">
    <property type="entry name" value="TRANSMEMBRANE PROTEIN WITH METALLOPHOSPHOESTERASE DOMAIN"/>
    <property type="match status" value="1"/>
</dbReference>
<dbReference type="Proteomes" id="UP000663069">
    <property type="component" value="Chromosome"/>
</dbReference>
<evidence type="ECO:0000256" key="1">
    <source>
        <dbReference type="SAM" id="Phobius"/>
    </source>
</evidence>
<proteinExistence type="predicted"/>
<dbReference type="EMBL" id="CP063056">
    <property type="protein sequence ID" value="QPB43654.1"/>
    <property type="molecule type" value="Genomic_DNA"/>
</dbReference>
<organism evidence="3 4">
    <name type="scientific">Rodentibacter haemolyticus</name>
    <dbReference type="NCBI Taxonomy" id="2778911"/>
    <lineage>
        <taxon>Bacteria</taxon>
        <taxon>Pseudomonadati</taxon>
        <taxon>Pseudomonadota</taxon>
        <taxon>Gammaproteobacteria</taxon>
        <taxon>Pasteurellales</taxon>
        <taxon>Pasteurellaceae</taxon>
        <taxon>Rodentibacter</taxon>
    </lineage>
</organism>
<dbReference type="PANTHER" id="PTHR31302">
    <property type="entry name" value="TRANSMEMBRANE PROTEIN WITH METALLOPHOSPHOESTERASE DOMAIN-RELATED"/>
    <property type="match status" value="1"/>
</dbReference>
<feature type="transmembrane region" description="Helical" evidence="1">
    <location>
        <begin position="42"/>
        <end position="63"/>
    </location>
</feature>
<dbReference type="InterPro" id="IPR029052">
    <property type="entry name" value="Metallo-depent_PP-like"/>
</dbReference>
<dbReference type="Pfam" id="PF00149">
    <property type="entry name" value="Metallophos"/>
    <property type="match status" value="1"/>
</dbReference>
<feature type="transmembrane region" description="Helical" evidence="1">
    <location>
        <begin position="6"/>
        <end position="30"/>
    </location>
</feature>
<dbReference type="RefSeq" id="WP_194813209.1">
    <property type="nucleotide sequence ID" value="NZ_CP063056.1"/>
</dbReference>
<keyword evidence="1" id="KW-0472">Membrane</keyword>
<evidence type="ECO:0000313" key="4">
    <source>
        <dbReference type="Proteomes" id="UP000663069"/>
    </source>
</evidence>
<feature type="transmembrane region" description="Helical" evidence="1">
    <location>
        <begin position="105"/>
        <end position="126"/>
    </location>
</feature>
<dbReference type="SUPFAM" id="SSF56300">
    <property type="entry name" value="Metallo-dependent phosphatases"/>
    <property type="match status" value="1"/>
</dbReference>